<dbReference type="PROSITE" id="PS51257">
    <property type="entry name" value="PROKAR_LIPOPROTEIN"/>
    <property type="match status" value="1"/>
</dbReference>
<evidence type="ECO:0000259" key="2">
    <source>
        <dbReference type="SMART" id="SM00047"/>
    </source>
</evidence>
<organism evidence="3 4">
    <name type="scientific">Litoribrevibacter albus</name>
    <dbReference type="NCBI Taxonomy" id="1473156"/>
    <lineage>
        <taxon>Bacteria</taxon>
        <taxon>Pseudomonadati</taxon>
        <taxon>Pseudomonadota</taxon>
        <taxon>Gammaproteobacteria</taxon>
        <taxon>Oceanospirillales</taxon>
        <taxon>Oceanospirillaceae</taxon>
        <taxon>Litoribrevibacter</taxon>
    </lineage>
</organism>
<dbReference type="Pfam" id="PF01832">
    <property type="entry name" value="Glucosaminidase"/>
    <property type="match status" value="1"/>
</dbReference>
<protein>
    <submittedName>
        <fullName evidence="3">Glucosaminidase</fullName>
    </submittedName>
</protein>
<keyword evidence="1" id="KW-0175">Coiled coil</keyword>
<comment type="caution">
    <text evidence="3">The sequence shown here is derived from an EMBL/GenBank/DDBJ whole genome shotgun (WGS) entry which is preliminary data.</text>
</comment>
<evidence type="ECO:0000256" key="1">
    <source>
        <dbReference type="SAM" id="Coils"/>
    </source>
</evidence>
<dbReference type="PANTHER" id="PTHR40572:SF1">
    <property type="entry name" value="PROTEIN BAX"/>
    <property type="match status" value="1"/>
</dbReference>
<feature type="coiled-coil region" evidence="1">
    <location>
        <begin position="82"/>
        <end position="109"/>
    </location>
</feature>
<reference evidence="3" key="2">
    <citation type="submission" date="2023-01" db="EMBL/GenBank/DDBJ databases">
        <title>Draft genome sequence of Litoribrevibacter albus strain NBRC 110071.</title>
        <authorList>
            <person name="Sun Q."/>
            <person name="Mori K."/>
        </authorList>
    </citation>
    <scope>NUCLEOTIDE SEQUENCE</scope>
    <source>
        <strain evidence="3">NBRC 110071</strain>
    </source>
</reference>
<name>A0AA37S9Y2_9GAMM</name>
<proteinExistence type="predicted"/>
<accession>A0AA37S9Y2</accession>
<dbReference type="GO" id="GO:0004040">
    <property type="term" value="F:amidase activity"/>
    <property type="evidence" value="ECO:0007669"/>
    <property type="project" value="InterPro"/>
</dbReference>
<dbReference type="Proteomes" id="UP001161389">
    <property type="component" value="Unassembled WGS sequence"/>
</dbReference>
<reference evidence="3" key="1">
    <citation type="journal article" date="2014" name="Int. J. Syst. Evol. Microbiol.">
        <title>Complete genome sequence of Corynebacterium casei LMG S-19264T (=DSM 44701T), isolated from a smear-ripened cheese.</title>
        <authorList>
            <consortium name="US DOE Joint Genome Institute (JGI-PGF)"/>
            <person name="Walter F."/>
            <person name="Albersmeier A."/>
            <person name="Kalinowski J."/>
            <person name="Ruckert C."/>
        </authorList>
    </citation>
    <scope>NUCLEOTIDE SEQUENCE</scope>
    <source>
        <strain evidence="3">NBRC 110071</strain>
    </source>
</reference>
<dbReference type="PANTHER" id="PTHR40572">
    <property type="entry name" value="PROTEIN BAX"/>
    <property type="match status" value="1"/>
</dbReference>
<dbReference type="Gene3D" id="1.10.530.10">
    <property type="match status" value="1"/>
</dbReference>
<sequence>MRASFHSRKILKLLLTVGLTTSIVSCCLCPEPEKDEDTKPVVLNDVSELYLSLDDAALPPFSCIQDVRTKKQLFFGYTLDLVREHNQKINETREIVHALKEKLAQADDDLKTQDTAGVPQFELIFNQEEMNWLQSLAKLHRVSHAQLNEAFFSELLMSMDIIPPSMALAQAANESAWGTSRFAVEANNLFGQWCFSPGCGVVPQLRPEGATYEVKVFETPSESVGQYMLNINRNSSYEKVRNIRHSYRQQQEVIPGTSLVGGLENYSERGHHYIEELRHMIGYNNLSQWDNTSSQYPDISQLSIPNC</sequence>
<keyword evidence="4" id="KW-1185">Reference proteome</keyword>
<evidence type="ECO:0000313" key="4">
    <source>
        <dbReference type="Proteomes" id="UP001161389"/>
    </source>
</evidence>
<dbReference type="InterPro" id="IPR053195">
    <property type="entry name" value="Bax-like"/>
</dbReference>
<feature type="domain" description="Mannosyl-glycoprotein endo-beta-N-acetylglucosamidase-like" evidence="2">
    <location>
        <begin position="139"/>
        <end position="284"/>
    </location>
</feature>
<dbReference type="SMART" id="SM00047">
    <property type="entry name" value="LYZ2"/>
    <property type="match status" value="1"/>
</dbReference>
<evidence type="ECO:0000313" key="3">
    <source>
        <dbReference type="EMBL" id="GLQ31276.1"/>
    </source>
</evidence>
<dbReference type="InterPro" id="IPR002901">
    <property type="entry name" value="MGlyc_endo_b_GlcNAc-like_dom"/>
</dbReference>
<gene>
    <name evidence="3" type="ORF">GCM10007876_17550</name>
</gene>
<dbReference type="AlphaFoldDB" id="A0AA37S9Y2"/>
<dbReference type="EMBL" id="BSNM01000011">
    <property type="protein sequence ID" value="GLQ31276.1"/>
    <property type="molecule type" value="Genomic_DNA"/>
</dbReference>